<dbReference type="Proteomes" id="UP001244640">
    <property type="component" value="Unassembled WGS sequence"/>
</dbReference>
<keyword evidence="1" id="KW-1133">Transmembrane helix</keyword>
<evidence type="ECO:0000313" key="2">
    <source>
        <dbReference type="EMBL" id="MDQ1149895.1"/>
    </source>
</evidence>
<protein>
    <recommendedName>
        <fullName evidence="4">DUF2752 domain-containing protein</fullName>
    </recommendedName>
</protein>
<feature type="transmembrane region" description="Helical" evidence="1">
    <location>
        <begin position="75"/>
        <end position="93"/>
    </location>
</feature>
<evidence type="ECO:0000313" key="3">
    <source>
        <dbReference type="Proteomes" id="UP001244640"/>
    </source>
</evidence>
<reference evidence="2 3" key="1">
    <citation type="submission" date="2023-07" db="EMBL/GenBank/DDBJ databases">
        <title>Functional and genomic diversity of the sorghum phyllosphere microbiome.</title>
        <authorList>
            <person name="Shade A."/>
        </authorList>
    </citation>
    <scope>NUCLEOTIDE SEQUENCE [LARGE SCALE GENOMIC DNA]</scope>
    <source>
        <strain evidence="2 3">SORGH_AS_0892</strain>
    </source>
</reference>
<comment type="caution">
    <text evidence="2">The sequence shown here is derived from an EMBL/GenBank/DDBJ whole genome shotgun (WGS) entry which is preliminary data.</text>
</comment>
<dbReference type="EMBL" id="JAUTBA010000001">
    <property type="protein sequence ID" value="MDQ1149895.1"/>
    <property type="molecule type" value="Genomic_DNA"/>
</dbReference>
<name>A0ABU0U4L1_9SPHI</name>
<dbReference type="Pfam" id="PF10825">
    <property type="entry name" value="DUF2752"/>
    <property type="match status" value="1"/>
</dbReference>
<proteinExistence type="predicted"/>
<feature type="transmembrane region" description="Helical" evidence="1">
    <location>
        <begin position="12"/>
        <end position="32"/>
    </location>
</feature>
<keyword evidence="3" id="KW-1185">Reference proteome</keyword>
<accession>A0ABU0U4L1</accession>
<organism evidence="2 3">
    <name type="scientific">Sphingobacterium zeae</name>
    <dbReference type="NCBI Taxonomy" id="1776859"/>
    <lineage>
        <taxon>Bacteria</taxon>
        <taxon>Pseudomonadati</taxon>
        <taxon>Bacteroidota</taxon>
        <taxon>Sphingobacteriia</taxon>
        <taxon>Sphingobacteriales</taxon>
        <taxon>Sphingobacteriaceae</taxon>
        <taxon>Sphingobacterium</taxon>
    </lineage>
</organism>
<keyword evidence="1" id="KW-0472">Membrane</keyword>
<evidence type="ECO:0008006" key="4">
    <source>
        <dbReference type="Google" id="ProtNLM"/>
    </source>
</evidence>
<sequence length="101" mass="11910">MFIFVLKYLRHHWIYALIIGYFGIAIGLHLFADIHILIPCVWKAISGYNCPGCGLTHAFIALLQLRWQEAWLENPLIYLIVPVLIALTLRDFIRFWRLESR</sequence>
<evidence type="ECO:0000256" key="1">
    <source>
        <dbReference type="SAM" id="Phobius"/>
    </source>
</evidence>
<keyword evidence="1" id="KW-0812">Transmembrane</keyword>
<gene>
    <name evidence="2" type="ORF">QE382_001879</name>
</gene>
<dbReference type="InterPro" id="IPR021215">
    <property type="entry name" value="DUF2752"/>
</dbReference>